<accession>A0AAD9CMX4</accession>
<dbReference type="AlphaFoldDB" id="A0AAD9CMX4"/>
<sequence>MLAAYCGKPAENGGDDLMERLTTVMELFVLQSVRFTGLMEYYSFKTVTGCKLPEDSYTNSISHLLLPKTLNLYLKLTND</sequence>
<protein>
    <submittedName>
        <fullName evidence="1">Cytochrome P450 2D7</fullName>
    </submittedName>
</protein>
<keyword evidence="2" id="KW-1185">Reference proteome</keyword>
<reference evidence="1" key="1">
    <citation type="submission" date="2023-04" db="EMBL/GenBank/DDBJ databases">
        <title>Chromosome-level genome of Chaenocephalus aceratus.</title>
        <authorList>
            <person name="Park H."/>
        </authorList>
    </citation>
    <scope>NUCLEOTIDE SEQUENCE</scope>
    <source>
        <strain evidence="1">DE</strain>
        <tissue evidence="1">Muscle</tissue>
    </source>
</reference>
<evidence type="ECO:0000313" key="2">
    <source>
        <dbReference type="Proteomes" id="UP001228049"/>
    </source>
</evidence>
<gene>
    <name evidence="1" type="ORF">KUDE01_012592</name>
</gene>
<name>A0AAD9CMX4_DISEL</name>
<organism evidence="1 2">
    <name type="scientific">Dissostichus eleginoides</name>
    <name type="common">Patagonian toothfish</name>
    <name type="synonym">Dissostichus amissus</name>
    <dbReference type="NCBI Taxonomy" id="100907"/>
    <lineage>
        <taxon>Eukaryota</taxon>
        <taxon>Metazoa</taxon>
        <taxon>Chordata</taxon>
        <taxon>Craniata</taxon>
        <taxon>Vertebrata</taxon>
        <taxon>Euteleostomi</taxon>
        <taxon>Actinopterygii</taxon>
        <taxon>Neopterygii</taxon>
        <taxon>Teleostei</taxon>
        <taxon>Neoteleostei</taxon>
        <taxon>Acanthomorphata</taxon>
        <taxon>Eupercaria</taxon>
        <taxon>Perciformes</taxon>
        <taxon>Notothenioidei</taxon>
        <taxon>Nototheniidae</taxon>
        <taxon>Dissostichus</taxon>
    </lineage>
</organism>
<proteinExistence type="predicted"/>
<dbReference type="EMBL" id="JASDAP010000003">
    <property type="protein sequence ID" value="KAK1905410.1"/>
    <property type="molecule type" value="Genomic_DNA"/>
</dbReference>
<evidence type="ECO:0000313" key="1">
    <source>
        <dbReference type="EMBL" id="KAK1905410.1"/>
    </source>
</evidence>
<comment type="caution">
    <text evidence="1">The sequence shown here is derived from an EMBL/GenBank/DDBJ whole genome shotgun (WGS) entry which is preliminary data.</text>
</comment>
<dbReference type="Proteomes" id="UP001228049">
    <property type="component" value="Unassembled WGS sequence"/>
</dbReference>